<dbReference type="Pfam" id="PF14518">
    <property type="entry name" value="Haem_oxygenas_2"/>
    <property type="match status" value="1"/>
</dbReference>
<proteinExistence type="predicted"/>
<dbReference type="Proteomes" id="UP000287247">
    <property type="component" value="Unassembled WGS sequence"/>
</dbReference>
<evidence type="ECO:0000313" key="2">
    <source>
        <dbReference type="Proteomes" id="UP000287247"/>
    </source>
</evidence>
<dbReference type="InterPro" id="IPR016084">
    <property type="entry name" value="Haem_Oase-like_multi-hlx"/>
</dbReference>
<dbReference type="SUPFAM" id="SSF48613">
    <property type="entry name" value="Heme oxygenase-like"/>
    <property type="match status" value="1"/>
</dbReference>
<accession>A0A401INV4</accession>
<dbReference type="OrthoDB" id="793940at2"/>
<keyword evidence="2" id="KW-1185">Reference proteome</keyword>
<comment type="caution">
    <text evidence="1">The sequence shown here is derived from an EMBL/GenBank/DDBJ whole genome shotgun (WGS) entry which is preliminary data.</text>
</comment>
<protein>
    <recommendedName>
        <fullName evidence="3">Iron-containing redox enzyme family protein</fullName>
    </recommendedName>
</protein>
<dbReference type="EMBL" id="BDQK01000017">
    <property type="protein sequence ID" value="GBF82923.1"/>
    <property type="molecule type" value="Genomic_DNA"/>
</dbReference>
<organism evidence="1 2">
    <name type="scientific">Aphanothece sacrum FPU1</name>
    <dbReference type="NCBI Taxonomy" id="1920663"/>
    <lineage>
        <taxon>Bacteria</taxon>
        <taxon>Bacillati</taxon>
        <taxon>Cyanobacteriota</taxon>
        <taxon>Cyanophyceae</taxon>
        <taxon>Oscillatoriophycideae</taxon>
        <taxon>Chroococcales</taxon>
        <taxon>Aphanothecaceae</taxon>
        <taxon>Aphanothece</taxon>
    </lineage>
</organism>
<gene>
    <name evidence="1" type="ORF">AsFPU1_4357</name>
</gene>
<name>A0A401INV4_APHSA</name>
<dbReference type="AlphaFoldDB" id="A0A401INV4"/>
<sequence length="230" mass="26676">MELSTFWVYFDEAKLTEEILIDSQLSTISTWSLEKLKQVSIDYRQLVLNHSNHLALLCSRLPESQFKSLIAEILNDEQGNGKYESSHLYLWDNFLRSIGVDNIPKNSINFDPMMSLINHNSIDFVIGLEGVGVECICAVYLAVFEKFLKQHSYVIKNVNNIDWEFFDIHVRGEDIHHKEMIRKAVGELIVENEINSDLVLIGYNKAKEIWRETWNQWANLSGEKILEAIV</sequence>
<dbReference type="RefSeq" id="WP_124978082.1">
    <property type="nucleotide sequence ID" value="NZ_BDQK01000017.1"/>
</dbReference>
<dbReference type="Gene3D" id="1.20.910.10">
    <property type="entry name" value="Heme oxygenase-like"/>
    <property type="match status" value="1"/>
</dbReference>
<evidence type="ECO:0008006" key="3">
    <source>
        <dbReference type="Google" id="ProtNLM"/>
    </source>
</evidence>
<evidence type="ECO:0000313" key="1">
    <source>
        <dbReference type="EMBL" id="GBF82923.1"/>
    </source>
</evidence>
<reference evidence="2" key="1">
    <citation type="submission" date="2017-05" db="EMBL/GenBank/DDBJ databases">
        <title>Physiological properties and genetic analysis related to exopolysaccharide production of fresh-water unicellular cyanobacterium Aphanothece sacrum, Suizenji Nori, that has been cultured as a food source in Japan.</title>
        <authorList>
            <person name="Kanesaki Y."/>
            <person name="Yoshikawa S."/>
            <person name="Ohki K."/>
        </authorList>
    </citation>
    <scope>NUCLEOTIDE SEQUENCE [LARGE SCALE GENOMIC DNA]</scope>
    <source>
        <strain evidence="2">FPU1</strain>
    </source>
</reference>